<dbReference type="eggNOG" id="COG0438">
    <property type="taxonomic scope" value="Bacteria"/>
</dbReference>
<organism evidence="3 4">
    <name type="scientific">Eubacterium plexicaudatum ASF492</name>
    <dbReference type="NCBI Taxonomy" id="1235802"/>
    <lineage>
        <taxon>Bacteria</taxon>
        <taxon>Bacillati</taxon>
        <taxon>Bacillota</taxon>
        <taxon>Clostridia</taxon>
        <taxon>Eubacteriales</taxon>
        <taxon>Eubacteriaceae</taxon>
        <taxon>Eubacterium</taxon>
    </lineage>
</organism>
<dbReference type="InterPro" id="IPR001296">
    <property type="entry name" value="Glyco_trans_1"/>
</dbReference>
<dbReference type="STRING" id="1235802.C823_02935"/>
<dbReference type="OrthoDB" id="9806653at2"/>
<proteinExistence type="predicted"/>
<gene>
    <name evidence="3" type="ORF">C823_02935</name>
</gene>
<dbReference type="Pfam" id="PF00534">
    <property type="entry name" value="Glycos_transf_1"/>
    <property type="match status" value="1"/>
</dbReference>
<protein>
    <recommendedName>
        <fullName evidence="5">Glycosyltransferase subfamily 4-like N-terminal domain-containing protein</fullName>
    </recommendedName>
</protein>
<dbReference type="PANTHER" id="PTHR12526:SF630">
    <property type="entry name" value="GLYCOSYLTRANSFERASE"/>
    <property type="match status" value="1"/>
</dbReference>
<keyword evidence="4" id="KW-1185">Reference proteome</keyword>
<dbReference type="PANTHER" id="PTHR12526">
    <property type="entry name" value="GLYCOSYLTRANSFERASE"/>
    <property type="match status" value="1"/>
</dbReference>
<comment type="caution">
    <text evidence="3">The sequence shown here is derived from an EMBL/GenBank/DDBJ whole genome shotgun (WGS) entry which is preliminary data.</text>
</comment>
<accession>N2AAD0</accession>
<dbReference type="PATRIC" id="fig|1235802.3.peg.3101"/>
<dbReference type="EMBL" id="AQFT01000090">
    <property type="protein sequence ID" value="EMZ25186.1"/>
    <property type="molecule type" value="Genomic_DNA"/>
</dbReference>
<name>N2AAD0_9FIRM</name>
<dbReference type="GO" id="GO:0016757">
    <property type="term" value="F:glycosyltransferase activity"/>
    <property type="evidence" value="ECO:0007669"/>
    <property type="project" value="InterPro"/>
</dbReference>
<evidence type="ECO:0008006" key="5">
    <source>
        <dbReference type="Google" id="ProtNLM"/>
    </source>
</evidence>
<evidence type="ECO:0000313" key="3">
    <source>
        <dbReference type="EMBL" id="EMZ25186.1"/>
    </source>
</evidence>
<dbReference type="Gene3D" id="3.40.50.2000">
    <property type="entry name" value="Glycogen Phosphorylase B"/>
    <property type="match status" value="2"/>
</dbReference>
<dbReference type="AlphaFoldDB" id="N2AAD0"/>
<dbReference type="HOGENOM" id="CLU_009583_0_1_9"/>
<dbReference type="SUPFAM" id="SSF53756">
    <property type="entry name" value="UDP-Glycosyltransferase/glycogen phosphorylase"/>
    <property type="match status" value="1"/>
</dbReference>
<reference evidence="3 4" key="1">
    <citation type="journal article" date="2014" name="Genome Announc.">
        <title>Draft genome sequences of the altered schaedler flora, a defined bacterial community from gnotobiotic mice.</title>
        <authorList>
            <person name="Wannemuehler M.J."/>
            <person name="Overstreet A.M."/>
            <person name="Ward D.V."/>
            <person name="Phillips G.J."/>
        </authorList>
    </citation>
    <scope>NUCLEOTIDE SEQUENCE [LARGE SCALE GENOMIC DNA]</scope>
    <source>
        <strain evidence="3 4">ASF492</strain>
    </source>
</reference>
<dbReference type="Pfam" id="PF13579">
    <property type="entry name" value="Glyco_trans_4_4"/>
    <property type="match status" value="1"/>
</dbReference>
<evidence type="ECO:0000259" key="2">
    <source>
        <dbReference type="Pfam" id="PF13579"/>
    </source>
</evidence>
<feature type="domain" description="Glycosyl transferase family 1" evidence="1">
    <location>
        <begin position="203"/>
        <end position="373"/>
    </location>
</feature>
<dbReference type="Proteomes" id="UP000012589">
    <property type="component" value="Unassembled WGS sequence"/>
</dbReference>
<sequence>MKRRVLLLASVASMIDQFNMQNICLLQEMGYQVHVACNFRQGNTCDGVRLKKLYRKLKHMHVIWHQWDCPRKVFPVRSCLHAYRQLWRLTDRYGFAWVHCQSPIGGALARCVAHKRGIRVIYTAHGFHFYHGAPLKNWLCYYPVEKLLAHWTDVLVTINREDYFFARCRLSAGRVVYIPGIGIDIKKFACMEKSPETDREAVCRAYGIPKEAFLLLSVGELSRRKNHKDVITALARMRRRDMHYLIGGQGEQREALHAYAKKLGLDAYVHFLGFQENVGRLYRAADIFVFPSEQEGMPVALMEAMAAGLACVVSDIRGNRELITGTHRLNSGVYICCGGMRYQSGVIAQLQEALETMRTDHGFCERCGRYNRRRVLPYSQEAVGMRMRAIYNVC</sequence>
<feature type="domain" description="Glycosyltransferase subfamily 4-like N-terminal" evidence="2">
    <location>
        <begin position="25"/>
        <end position="179"/>
    </location>
</feature>
<evidence type="ECO:0000259" key="1">
    <source>
        <dbReference type="Pfam" id="PF00534"/>
    </source>
</evidence>
<evidence type="ECO:0000313" key="4">
    <source>
        <dbReference type="Proteomes" id="UP000012589"/>
    </source>
</evidence>
<dbReference type="InterPro" id="IPR028098">
    <property type="entry name" value="Glyco_trans_4-like_N"/>
</dbReference>